<dbReference type="STRING" id="626523.GCWU000342_00407"/>
<keyword evidence="3" id="KW-0227">DNA damage</keyword>
<keyword evidence="5" id="KW-0347">Helicase</keyword>
<dbReference type="eggNOG" id="COG3857">
    <property type="taxonomic scope" value="Bacteria"/>
</dbReference>
<dbReference type="Gene3D" id="3.90.320.10">
    <property type="match status" value="1"/>
</dbReference>
<reference evidence="12" key="1">
    <citation type="submission" date="2009-04" db="EMBL/GenBank/DDBJ databases">
        <authorList>
            <person name="Weinstock G."/>
            <person name="Sodergren E."/>
            <person name="Clifton S."/>
            <person name="Fulton L."/>
            <person name="Fulton B."/>
            <person name="Courtney L."/>
            <person name="Fronick C."/>
            <person name="Harrison M."/>
            <person name="Strong C."/>
            <person name="Farmer C."/>
            <person name="Delahaunty K."/>
            <person name="Markovic C."/>
            <person name="Hall O."/>
            <person name="Minx P."/>
            <person name="Tomlinson C."/>
            <person name="Mitreva M."/>
            <person name="Nelson J."/>
            <person name="Hou S."/>
            <person name="Wollam A."/>
            <person name="Pepin K.H."/>
            <person name="Johnson M."/>
            <person name="Bhonagiri V."/>
            <person name="Nash W.E."/>
            <person name="Warren W."/>
            <person name="Chinwalla A."/>
            <person name="Mardis E.R."/>
            <person name="Wilson R.K."/>
        </authorList>
    </citation>
    <scope>NUCLEOTIDE SEQUENCE [LARGE SCALE GENOMIC DNA]</scope>
    <source>
        <strain evidence="12">DSM 14600</strain>
    </source>
</reference>
<proteinExistence type="predicted"/>
<dbReference type="InterPro" id="IPR014017">
    <property type="entry name" value="DNA_helicase_UvrD-like_C"/>
</dbReference>
<dbReference type="AlphaFoldDB" id="C4G8W0"/>
<keyword evidence="1" id="KW-0540">Nuclease</keyword>
<organism evidence="12 13">
    <name type="scientific">Shuttleworthella satelles DSM 14600</name>
    <dbReference type="NCBI Taxonomy" id="626523"/>
    <lineage>
        <taxon>Bacteria</taxon>
        <taxon>Bacillati</taxon>
        <taxon>Bacillota</taxon>
        <taxon>Clostridia</taxon>
        <taxon>Lachnospirales</taxon>
        <taxon>Lachnospiraceae</taxon>
        <taxon>Shuttleworthella</taxon>
    </lineage>
</organism>
<evidence type="ECO:0000256" key="10">
    <source>
        <dbReference type="SAM" id="MobiDB-lite"/>
    </source>
</evidence>
<dbReference type="InterPro" id="IPR049035">
    <property type="entry name" value="ADDB_N"/>
</dbReference>
<dbReference type="Gene3D" id="3.40.50.300">
    <property type="entry name" value="P-loop containing nucleotide triphosphate hydrolases"/>
    <property type="match status" value="3"/>
</dbReference>
<evidence type="ECO:0000256" key="6">
    <source>
        <dbReference type="ARBA" id="ARBA00022839"/>
    </source>
</evidence>
<dbReference type="InterPro" id="IPR038726">
    <property type="entry name" value="PDDEXK_AddAB-type"/>
</dbReference>
<evidence type="ECO:0000256" key="3">
    <source>
        <dbReference type="ARBA" id="ARBA00022763"/>
    </source>
</evidence>
<dbReference type="PROSITE" id="PS51217">
    <property type="entry name" value="UVRD_HELICASE_CTER"/>
    <property type="match status" value="1"/>
</dbReference>
<dbReference type="GO" id="GO:0003677">
    <property type="term" value="F:DNA binding"/>
    <property type="evidence" value="ECO:0007669"/>
    <property type="project" value="UniProtKB-KW"/>
</dbReference>
<dbReference type="GO" id="GO:0005524">
    <property type="term" value="F:ATP binding"/>
    <property type="evidence" value="ECO:0007669"/>
    <property type="project" value="UniProtKB-KW"/>
</dbReference>
<dbReference type="EMBL" id="ACIP02000001">
    <property type="protein sequence ID" value="EEP29057.1"/>
    <property type="molecule type" value="Genomic_DNA"/>
</dbReference>
<feature type="compositionally biased region" description="Polar residues" evidence="10">
    <location>
        <begin position="311"/>
        <end position="325"/>
    </location>
</feature>
<keyword evidence="13" id="KW-1185">Reference proteome</keyword>
<dbReference type="GO" id="GO:0006281">
    <property type="term" value="P:DNA repair"/>
    <property type="evidence" value="ECO:0007669"/>
    <property type="project" value="UniProtKB-KW"/>
</dbReference>
<keyword evidence="8" id="KW-0238">DNA-binding</keyword>
<dbReference type="HOGENOM" id="CLU_007838_0_0_9"/>
<keyword evidence="6" id="KW-0269">Exonuclease</keyword>
<evidence type="ECO:0000256" key="7">
    <source>
        <dbReference type="ARBA" id="ARBA00022840"/>
    </source>
</evidence>
<evidence type="ECO:0000256" key="2">
    <source>
        <dbReference type="ARBA" id="ARBA00022741"/>
    </source>
</evidence>
<evidence type="ECO:0000256" key="1">
    <source>
        <dbReference type="ARBA" id="ARBA00022722"/>
    </source>
</evidence>
<evidence type="ECO:0000256" key="5">
    <source>
        <dbReference type="ARBA" id="ARBA00022806"/>
    </source>
</evidence>
<accession>C4G8W0</accession>
<evidence type="ECO:0000256" key="9">
    <source>
        <dbReference type="ARBA" id="ARBA00023204"/>
    </source>
</evidence>
<keyword evidence="7" id="KW-0067">ATP-binding</keyword>
<keyword evidence="4" id="KW-0378">Hydrolase</keyword>
<dbReference type="GO" id="GO:0006310">
    <property type="term" value="P:DNA recombination"/>
    <property type="evidence" value="ECO:0007669"/>
    <property type="project" value="TreeGrafter"/>
</dbReference>
<dbReference type="GO" id="GO:0004386">
    <property type="term" value="F:helicase activity"/>
    <property type="evidence" value="ECO:0007669"/>
    <property type="project" value="UniProtKB-KW"/>
</dbReference>
<evidence type="ECO:0000259" key="11">
    <source>
        <dbReference type="PROSITE" id="PS51217"/>
    </source>
</evidence>
<dbReference type="Proteomes" id="UP000003494">
    <property type="component" value="Unassembled WGS sequence"/>
</dbReference>
<sequence length="1199" mass="135840">MVIGGAGSGKSTYLFDQILRRAKEEPKRHFIVIVPEQFTMSTQRELVARSSQKIIMNVDVLSFNRLAYRVFEETGTKLDDVLEDTGKNLLLRRVAQEHEKELTVLRGNVRRPGYIDEIKSLLTEMAQYGIGPKEFADLAELTDMGSSFRRKAEDLSVIYRAFREAIEGRYITAEEVLERLAQLMDQSALIKDAVIAIDGFTGFTPIQKQVLAQMMRLASSIYVTLTMDPGERITGSHLDYELFAMTKEMGEGLVRLAGENRCPIEEPVCLTGNPRFASAPMLAYLEANLFRPKSRPYGKELSGLDGKETAGCSQADTKETASCAQSDAKENASRAQGESDPKMRQIRLGRAASFRDELAFAGEEIRKKIRDQGGRYRDFAIVCANLSDYADYAGQIFDKMDLPYYLDQEQDILFHPLVEFILSSLSLFTEDFSEESLMQQLRSGLAGIDPSDADLLERYIHARRIRGFARYRRPFSGRVRNFSQEQMLRVEQLRKGIVADISDFRQSMCEENAVTRDRALAIYAYLQAHEVEEKLEARANACRAEGDEIAASIHSRVFGLVMETLEKMSDLLGEEKMSLSDFAQLLEAGLRAISVGTVPPSFDSVVIGDLERTRLEHIKTLYVLGASDAAIPRSAESSGLFSQAEREKLREKQIDLAPGDRERAFMQRFYLYLALTKPSEQLVVSYARLSSDGSALRESYLIGLICRLFPGLGVENLEGRADLQRLVTAPAALDYLPDALRSLSEKEPSREEGQLACAIYEVLKEDKNFTDRAEELFKTAFSEQGQDRLSERLIKRVSGDLIQGSVSRLEQFCRCAYAYYLRYGLLLQEEEEPEIDFLDMGNLHHQTLEFFSKRMKERKLSWKEISDSDAEALLEEAFRNAVGQMERAELLENRRQAQVIRRMKSVLRCSIWALREQVTRGDFVPEEFEMSFGPRDQLSSMRFQLGEREKLQLSGKIDRVDCMRTPEGIYVKVMDYKSGNQKLDLTRLYHGLQIQLVLYMSAALEKLGRGEKKAHPAGLFYFHIDEPWVKSREGAGPEEIQEDILDELKLRGIYNREDLVVNALDEKLAAEGAGASHVISARRNKDGKLSAGEDALSEEDIRLLGSFVHDKIEQIGRDILEGKIEKNPYKLGKENGCQYCAFRAVCGFEDGLKGMRFHCMANYKGSQALDLIREKMEKEPGNETDKELPRLDEAAKDRS</sequence>
<feature type="compositionally biased region" description="Basic and acidic residues" evidence="10">
    <location>
        <begin position="327"/>
        <end position="342"/>
    </location>
</feature>
<dbReference type="SUPFAM" id="SSF52540">
    <property type="entry name" value="P-loop containing nucleoside triphosphate hydrolases"/>
    <property type="match status" value="1"/>
</dbReference>
<keyword evidence="9" id="KW-0234">DNA repair</keyword>
<dbReference type="InterPro" id="IPR011604">
    <property type="entry name" value="PDDEXK-like_dom_sf"/>
</dbReference>
<evidence type="ECO:0000256" key="8">
    <source>
        <dbReference type="ARBA" id="ARBA00023125"/>
    </source>
</evidence>
<keyword evidence="2" id="KW-0547">Nucleotide-binding</keyword>
<evidence type="ECO:0000313" key="12">
    <source>
        <dbReference type="EMBL" id="EEP29057.1"/>
    </source>
</evidence>
<name>C4G8W0_9FIRM</name>
<dbReference type="InterPro" id="IPR027417">
    <property type="entry name" value="P-loop_NTPase"/>
</dbReference>
<evidence type="ECO:0000256" key="4">
    <source>
        <dbReference type="ARBA" id="ARBA00022801"/>
    </source>
</evidence>
<feature type="region of interest" description="Disordered" evidence="10">
    <location>
        <begin position="1176"/>
        <end position="1199"/>
    </location>
</feature>
<dbReference type="Pfam" id="PF12705">
    <property type="entry name" value="PDDEXK_1"/>
    <property type="match status" value="1"/>
</dbReference>
<feature type="region of interest" description="Disordered" evidence="10">
    <location>
        <begin position="300"/>
        <end position="342"/>
    </location>
</feature>
<dbReference type="PANTHER" id="PTHR30591">
    <property type="entry name" value="RECBCD ENZYME SUBUNIT RECC"/>
    <property type="match status" value="1"/>
</dbReference>
<dbReference type="GO" id="GO:0004527">
    <property type="term" value="F:exonuclease activity"/>
    <property type="evidence" value="ECO:0007669"/>
    <property type="project" value="UniProtKB-KW"/>
</dbReference>
<protein>
    <submittedName>
        <fullName evidence="12">ATP-dependent nuclease subunit B</fullName>
    </submittedName>
</protein>
<gene>
    <name evidence="12" type="ORF">GCWU000342_00407</name>
</gene>
<comment type="caution">
    <text evidence="12">The sequence shown here is derived from an EMBL/GenBank/DDBJ whole genome shotgun (WGS) entry which is preliminary data.</text>
</comment>
<feature type="domain" description="UvrD-like helicase C-terminal" evidence="11">
    <location>
        <begin position="318"/>
        <end position="603"/>
    </location>
</feature>
<evidence type="ECO:0000313" key="13">
    <source>
        <dbReference type="Proteomes" id="UP000003494"/>
    </source>
</evidence>
<dbReference type="Pfam" id="PF21445">
    <property type="entry name" value="ADDB_N"/>
    <property type="match status" value="1"/>
</dbReference>
<dbReference type="PANTHER" id="PTHR30591:SF1">
    <property type="entry name" value="RECBCD ENZYME SUBUNIT RECC"/>
    <property type="match status" value="1"/>
</dbReference>